<proteinExistence type="predicted"/>
<dbReference type="Gene3D" id="3.40.50.1820">
    <property type="entry name" value="alpha/beta hydrolase"/>
    <property type="match status" value="1"/>
</dbReference>
<dbReference type="InterPro" id="IPR050266">
    <property type="entry name" value="AB_hydrolase_sf"/>
</dbReference>
<evidence type="ECO:0000313" key="2">
    <source>
        <dbReference type="EMBL" id="MDE8653277.1"/>
    </source>
</evidence>
<gene>
    <name evidence="2" type="ORF">PYV00_16380</name>
</gene>
<evidence type="ECO:0000313" key="3">
    <source>
        <dbReference type="Proteomes" id="UP001216253"/>
    </source>
</evidence>
<organism evidence="2 3">
    <name type="scientific">Novosphingobium album</name>
    <name type="common">ex Liu et al. 2023</name>
    <dbReference type="NCBI Taxonomy" id="3031130"/>
    <lineage>
        <taxon>Bacteria</taxon>
        <taxon>Pseudomonadati</taxon>
        <taxon>Pseudomonadota</taxon>
        <taxon>Alphaproteobacteria</taxon>
        <taxon>Sphingomonadales</taxon>
        <taxon>Sphingomonadaceae</taxon>
        <taxon>Novosphingobium</taxon>
    </lineage>
</organism>
<keyword evidence="2" id="KW-0378">Hydrolase</keyword>
<dbReference type="PRINTS" id="PR00111">
    <property type="entry name" value="ABHYDROLASE"/>
</dbReference>
<dbReference type="Proteomes" id="UP001216253">
    <property type="component" value="Unassembled WGS sequence"/>
</dbReference>
<comment type="caution">
    <text evidence="2">The sequence shown here is derived from an EMBL/GenBank/DDBJ whole genome shotgun (WGS) entry which is preliminary data.</text>
</comment>
<dbReference type="RefSeq" id="WP_275229387.1">
    <property type="nucleotide sequence ID" value="NZ_JARESE010000056.1"/>
</dbReference>
<dbReference type="SUPFAM" id="SSF53474">
    <property type="entry name" value="alpha/beta-Hydrolases"/>
    <property type="match status" value="1"/>
</dbReference>
<dbReference type="EMBL" id="JARESE010000056">
    <property type="protein sequence ID" value="MDE8653277.1"/>
    <property type="molecule type" value="Genomic_DNA"/>
</dbReference>
<evidence type="ECO:0000259" key="1">
    <source>
        <dbReference type="Pfam" id="PF00561"/>
    </source>
</evidence>
<sequence>MPGAFAIDSDGARLVGEWILGEWLPGERRGEGDDARPLVLIHGFGGSRHDWAGVRNALPAGLPTLAYDQRGFGESTGPDGVAFSHAEDLLRLLDALGIATADICGMSLGGATALNFALNWPARVRRLVLVSPLMVGWSWTPEWVALWKAMGRAARAGDMATARELWWQHPLFAPTRESPAADTLRAAIAAFHGHQWIRDDQRNELPEIERLHRLAMPTLLLTGGRDLPDFRLMAEVIASAAPHVERIDHPDAGHMLTYERPREIAGEITRFLAD</sequence>
<keyword evidence="3" id="KW-1185">Reference proteome</keyword>
<accession>A0ABT5WTR3</accession>
<dbReference type="Pfam" id="PF00561">
    <property type="entry name" value="Abhydrolase_1"/>
    <property type="match status" value="1"/>
</dbReference>
<dbReference type="PANTHER" id="PTHR43798">
    <property type="entry name" value="MONOACYLGLYCEROL LIPASE"/>
    <property type="match status" value="1"/>
</dbReference>
<dbReference type="PANTHER" id="PTHR43798:SF33">
    <property type="entry name" value="HYDROLASE, PUTATIVE (AFU_ORTHOLOGUE AFUA_2G14860)-RELATED"/>
    <property type="match status" value="1"/>
</dbReference>
<dbReference type="GO" id="GO:0016787">
    <property type="term" value="F:hydrolase activity"/>
    <property type="evidence" value="ECO:0007669"/>
    <property type="project" value="UniProtKB-KW"/>
</dbReference>
<dbReference type="InterPro" id="IPR029058">
    <property type="entry name" value="AB_hydrolase_fold"/>
</dbReference>
<dbReference type="InterPro" id="IPR000073">
    <property type="entry name" value="AB_hydrolase_1"/>
</dbReference>
<name>A0ABT5WTR3_9SPHN</name>
<protein>
    <submittedName>
        <fullName evidence="2">Alpha/beta hydrolase</fullName>
    </submittedName>
</protein>
<feature type="domain" description="AB hydrolase-1" evidence="1">
    <location>
        <begin position="37"/>
        <end position="261"/>
    </location>
</feature>
<reference evidence="2 3" key="1">
    <citation type="submission" date="2023-03" db="EMBL/GenBank/DDBJ databases">
        <title>NovoSphingobium album sp. nov. isolated from polycyclic aromatic hydrocarbons- and heavy-metal polluted soil.</title>
        <authorList>
            <person name="Liu Z."/>
            <person name="Wang K."/>
        </authorList>
    </citation>
    <scope>NUCLEOTIDE SEQUENCE [LARGE SCALE GENOMIC DNA]</scope>
    <source>
        <strain evidence="2 3">H3SJ31-1</strain>
    </source>
</reference>